<evidence type="ECO:0000313" key="2">
    <source>
        <dbReference type="EMBL" id="GAA0571746.1"/>
    </source>
</evidence>
<dbReference type="Proteomes" id="UP001499951">
    <property type="component" value="Unassembled WGS sequence"/>
</dbReference>
<proteinExistence type="predicted"/>
<reference evidence="3" key="1">
    <citation type="journal article" date="2019" name="Int. J. Syst. Evol. Microbiol.">
        <title>The Global Catalogue of Microorganisms (GCM) 10K type strain sequencing project: providing services to taxonomists for standard genome sequencing and annotation.</title>
        <authorList>
            <consortium name="The Broad Institute Genomics Platform"/>
            <consortium name="The Broad Institute Genome Sequencing Center for Infectious Disease"/>
            <person name="Wu L."/>
            <person name="Ma J."/>
        </authorList>
    </citation>
    <scope>NUCLEOTIDE SEQUENCE [LARGE SCALE GENOMIC DNA]</scope>
    <source>
        <strain evidence="3">JCM 15089</strain>
    </source>
</reference>
<protein>
    <recommendedName>
        <fullName evidence="4">Secreted protein</fullName>
    </recommendedName>
</protein>
<comment type="caution">
    <text evidence="2">The sequence shown here is derived from an EMBL/GenBank/DDBJ whole genome shotgun (WGS) entry which is preliminary data.</text>
</comment>
<keyword evidence="1" id="KW-0812">Transmembrane</keyword>
<feature type="transmembrane region" description="Helical" evidence="1">
    <location>
        <begin position="6"/>
        <end position="27"/>
    </location>
</feature>
<organism evidence="2 3">
    <name type="scientific">Rhizomicrobium electricum</name>
    <dbReference type="NCBI Taxonomy" id="480070"/>
    <lineage>
        <taxon>Bacteria</taxon>
        <taxon>Pseudomonadati</taxon>
        <taxon>Pseudomonadota</taxon>
        <taxon>Alphaproteobacteria</taxon>
        <taxon>Micropepsales</taxon>
        <taxon>Micropepsaceae</taxon>
        <taxon>Rhizomicrobium</taxon>
    </lineage>
</organism>
<sequence>MNPADPMAAVLIVLVVVLAAAVALLIWRGRGSKRLKSHFGPEYQRALEETGSRRAAEERLRRREQRVQSYAIHPLSPEQRARYAARWRALQAEFVDDPAGAVSAADRLLGEVMAARGYPVIEFEQQAADLSVEHPQVVQNYRTAHEIAVRHSQGQANTEDLRRAMVHYRSLFEELASEPRMRAAS</sequence>
<evidence type="ECO:0000256" key="1">
    <source>
        <dbReference type="SAM" id="Phobius"/>
    </source>
</evidence>
<name>A0ABP3PP48_9PROT</name>
<keyword evidence="1" id="KW-0472">Membrane</keyword>
<keyword evidence="3" id="KW-1185">Reference proteome</keyword>
<accession>A0ABP3PP48</accession>
<gene>
    <name evidence="2" type="ORF">GCM10008942_20570</name>
</gene>
<evidence type="ECO:0000313" key="3">
    <source>
        <dbReference type="Proteomes" id="UP001499951"/>
    </source>
</evidence>
<dbReference type="EMBL" id="BAAADD010000005">
    <property type="protein sequence ID" value="GAA0571746.1"/>
    <property type="molecule type" value="Genomic_DNA"/>
</dbReference>
<keyword evidence="1" id="KW-1133">Transmembrane helix</keyword>
<dbReference type="RefSeq" id="WP_166934203.1">
    <property type="nucleotide sequence ID" value="NZ_BAAADD010000005.1"/>
</dbReference>
<evidence type="ECO:0008006" key="4">
    <source>
        <dbReference type="Google" id="ProtNLM"/>
    </source>
</evidence>